<dbReference type="Proteomes" id="UP000789860">
    <property type="component" value="Unassembled WGS sequence"/>
</dbReference>
<name>A0ACA9K718_9GLOM</name>
<protein>
    <submittedName>
        <fullName evidence="1">10860_t:CDS:1</fullName>
    </submittedName>
</protein>
<evidence type="ECO:0000313" key="2">
    <source>
        <dbReference type="Proteomes" id="UP000789860"/>
    </source>
</evidence>
<comment type="caution">
    <text evidence="1">The sequence shown here is derived from an EMBL/GenBank/DDBJ whole genome shotgun (WGS) entry which is preliminary data.</text>
</comment>
<keyword evidence="2" id="KW-1185">Reference proteome</keyword>
<proteinExistence type="predicted"/>
<dbReference type="EMBL" id="CAJVPM010000983">
    <property type="protein sequence ID" value="CAG8456876.1"/>
    <property type="molecule type" value="Genomic_DNA"/>
</dbReference>
<sequence length="300" mass="33680">ESEDSDREDHSNSIQKKNVDDKMTNLDNESETSSSEESDEDEDSDREDHSNGVQKKNVDDKKTNLDDESETSSSEESDKDTKMSNLSEKSEDKKMKILDDQSEIESSSEESDKDNKNGNLNDQSDAESTTSEEKKTDKKDVRNSSSSILTSKKRKSSADDSSDSNNQCQSSPTKKINAASSISIKQTGGLFIPSIVQKNKMKKGKAKDLTNNGMEQLEKTKNGFHQSRVNFNEIKFNNEKLKDNSAIGSFGYKAYNDFATTRGKDFRAQKTKKKRGSYRGGKIDFQSHSIKFEDNVCLIF</sequence>
<feature type="non-terminal residue" evidence="1">
    <location>
        <position position="1"/>
    </location>
</feature>
<organism evidence="1 2">
    <name type="scientific">Scutellospora calospora</name>
    <dbReference type="NCBI Taxonomy" id="85575"/>
    <lineage>
        <taxon>Eukaryota</taxon>
        <taxon>Fungi</taxon>
        <taxon>Fungi incertae sedis</taxon>
        <taxon>Mucoromycota</taxon>
        <taxon>Glomeromycotina</taxon>
        <taxon>Glomeromycetes</taxon>
        <taxon>Diversisporales</taxon>
        <taxon>Gigasporaceae</taxon>
        <taxon>Scutellospora</taxon>
    </lineage>
</organism>
<gene>
    <name evidence="1" type="ORF">SCALOS_LOCUS1439</name>
</gene>
<accession>A0ACA9K718</accession>
<reference evidence="1" key="1">
    <citation type="submission" date="2021-06" db="EMBL/GenBank/DDBJ databases">
        <authorList>
            <person name="Kallberg Y."/>
            <person name="Tangrot J."/>
            <person name="Rosling A."/>
        </authorList>
    </citation>
    <scope>NUCLEOTIDE SEQUENCE</scope>
    <source>
        <strain evidence="1">AU212A</strain>
    </source>
</reference>
<evidence type="ECO:0000313" key="1">
    <source>
        <dbReference type="EMBL" id="CAG8456876.1"/>
    </source>
</evidence>